<dbReference type="AlphaFoldDB" id="A0AAX3E4I1"/>
<evidence type="ECO:0008006" key="3">
    <source>
        <dbReference type="Google" id="ProtNLM"/>
    </source>
</evidence>
<protein>
    <recommendedName>
        <fullName evidence="3">DUF4238 domain-containing protein</fullName>
    </recommendedName>
</protein>
<name>A0AAX3E4I1_RHOPL</name>
<proteinExistence type="predicted"/>
<accession>A0AAX3E4I1</accession>
<sequence>MAEDASWESVVRHGLLSTTALLNLYGFEGEELRKLKSERRPESVSISRKGLPSAVVRDQKPMTRSALEKCLTDGTTPEEWFETLNARVFFWLSKDRLQGLLGARAYRDKPQTVITLDTESLVDAHRDIITLSPINSGATIYNPVPRGRSTFMSIADFPFEERRKQMKKPIKDAVVELTVMGGVPDIEKHALAAHRVFKGVKTELWRRKGCDPTEGP</sequence>
<dbReference type="Proteomes" id="UP001163166">
    <property type="component" value="Chromosome"/>
</dbReference>
<evidence type="ECO:0000313" key="1">
    <source>
        <dbReference type="EMBL" id="UYO41966.1"/>
    </source>
</evidence>
<organism evidence="1 2">
    <name type="scientific">Rhodopseudomonas palustris</name>
    <dbReference type="NCBI Taxonomy" id="1076"/>
    <lineage>
        <taxon>Bacteria</taxon>
        <taxon>Pseudomonadati</taxon>
        <taxon>Pseudomonadota</taxon>
        <taxon>Alphaproteobacteria</taxon>
        <taxon>Hyphomicrobiales</taxon>
        <taxon>Nitrobacteraceae</taxon>
        <taxon>Rhodopseudomonas</taxon>
    </lineage>
</organism>
<gene>
    <name evidence="1" type="ORF">KQX62_00765</name>
</gene>
<dbReference type="EMBL" id="CP076676">
    <property type="protein sequence ID" value="UYO41966.1"/>
    <property type="molecule type" value="Genomic_DNA"/>
</dbReference>
<evidence type="ECO:0000313" key="2">
    <source>
        <dbReference type="Proteomes" id="UP001163166"/>
    </source>
</evidence>
<dbReference type="InterPro" id="IPR054271">
    <property type="entry name" value="DUF7002"/>
</dbReference>
<dbReference type="Pfam" id="PF22531">
    <property type="entry name" value="DUF7002"/>
    <property type="match status" value="1"/>
</dbReference>
<reference evidence="1" key="1">
    <citation type="journal article" date="2022" name="Biol. Control">
        <title>In silico genomic analysis of Rhodopseudomonas palustris strains revealed potential biocontrol agents and crop yield enhancers.</title>
        <authorList>
            <person name="Surachat K."/>
            <person name="Kantachote D."/>
            <person name="Deachamag P."/>
            <person name="Wonglapsuwan M."/>
        </authorList>
    </citation>
    <scope>NUCLEOTIDE SEQUENCE</scope>
    <source>
        <strain evidence="1">TLS06</strain>
    </source>
</reference>